<keyword evidence="1" id="KW-0812">Transmembrane</keyword>
<dbReference type="Proteomes" id="UP000313359">
    <property type="component" value="Unassembled WGS sequence"/>
</dbReference>
<keyword evidence="3" id="KW-1185">Reference proteome</keyword>
<reference evidence="2" key="1">
    <citation type="journal article" date="2018" name="Genome Biol. Evol.">
        <title>Genomics and development of Lentinus tigrinus, a white-rot wood-decaying mushroom with dimorphic fruiting bodies.</title>
        <authorList>
            <person name="Wu B."/>
            <person name="Xu Z."/>
            <person name="Knudson A."/>
            <person name="Carlson A."/>
            <person name="Chen N."/>
            <person name="Kovaka S."/>
            <person name="LaButti K."/>
            <person name="Lipzen A."/>
            <person name="Pennachio C."/>
            <person name="Riley R."/>
            <person name="Schakwitz W."/>
            <person name="Umezawa K."/>
            <person name="Ohm R.A."/>
            <person name="Grigoriev I.V."/>
            <person name="Nagy L.G."/>
            <person name="Gibbons J."/>
            <person name="Hibbett D."/>
        </authorList>
    </citation>
    <scope>NUCLEOTIDE SEQUENCE [LARGE SCALE GENOMIC DNA]</scope>
    <source>
        <strain evidence="2">ALCF2SS1-6</strain>
    </source>
</reference>
<dbReference type="EMBL" id="ML122261">
    <property type="protein sequence ID" value="RPD61637.1"/>
    <property type="molecule type" value="Genomic_DNA"/>
</dbReference>
<evidence type="ECO:0000313" key="2">
    <source>
        <dbReference type="EMBL" id="RPD61637.1"/>
    </source>
</evidence>
<feature type="transmembrane region" description="Helical" evidence="1">
    <location>
        <begin position="53"/>
        <end position="71"/>
    </location>
</feature>
<gene>
    <name evidence="2" type="ORF">L227DRAFT_56335</name>
</gene>
<organism evidence="2 3">
    <name type="scientific">Lentinus tigrinus ALCF2SS1-6</name>
    <dbReference type="NCBI Taxonomy" id="1328759"/>
    <lineage>
        <taxon>Eukaryota</taxon>
        <taxon>Fungi</taxon>
        <taxon>Dikarya</taxon>
        <taxon>Basidiomycota</taxon>
        <taxon>Agaricomycotina</taxon>
        <taxon>Agaricomycetes</taxon>
        <taxon>Polyporales</taxon>
        <taxon>Polyporaceae</taxon>
        <taxon>Lentinus</taxon>
    </lineage>
</organism>
<proteinExistence type="predicted"/>
<dbReference type="AlphaFoldDB" id="A0A5C2SEG3"/>
<keyword evidence="1" id="KW-0472">Membrane</keyword>
<accession>A0A5C2SEG3</accession>
<sequence length="95" mass="10876">MRQLRPEGVHVPPSHMPLVDIRLLRLCLARVRMMVSHSEASLSRTQTQRASMAYWDAVFSGFSACVVYFVFVHDHGPRTSESRMSLESSKHYGRV</sequence>
<protein>
    <submittedName>
        <fullName evidence="2">Uncharacterized protein</fullName>
    </submittedName>
</protein>
<evidence type="ECO:0000256" key="1">
    <source>
        <dbReference type="SAM" id="Phobius"/>
    </source>
</evidence>
<name>A0A5C2SEG3_9APHY</name>
<keyword evidence="1" id="KW-1133">Transmembrane helix</keyword>
<evidence type="ECO:0000313" key="3">
    <source>
        <dbReference type="Proteomes" id="UP000313359"/>
    </source>
</evidence>